<comment type="function">
    <text evidence="7">Catalyzes the initial step of the lipid cycle reactions in the biosynthesis of the cell wall peptidoglycan: transfers peptidoglycan precursor phospho-MurNAc-pentapeptide from UDP-MurNAc-pentapeptide onto the lipid carrier undecaprenyl phosphate, yielding undecaprenyl-pyrophosphoryl-MurNAc-pentapeptide, known as lipid I.</text>
</comment>
<reference evidence="10 11" key="1">
    <citation type="journal article" date="2015" name="Genome Announc.">
        <title>Expanding the biotechnology potential of lactobacilli through comparative genomics of 213 strains and associated genera.</title>
        <authorList>
            <person name="Sun Z."/>
            <person name="Harris H.M."/>
            <person name="McCann A."/>
            <person name="Guo C."/>
            <person name="Argimon S."/>
            <person name="Zhang W."/>
            <person name="Yang X."/>
            <person name="Jeffery I.B."/>
            <person name="Cooney J.C."/>
            <person name="Kagawa T.F."/>
            <person name="Liu W."/>
            <person name="Song Y."/>
            <person name="Salvetti E."/>
            <person name="Wrobel A."/>
            <person name="Rasinkangas P."/>
            <person name="Parkhill J."/>
            <person name="Rea M.C."/>
            <person name="O'Sullivan O."/>
            <person name="Ritari J."/>
            <person name="Douillard F.P."/>
            <person name="Paul Ross R."/>
            <person name="Yang R."/>
            <person name="Briner A.E."/>
            <person name="Felis G.E."/>
            <person name="de Vos W.M."/>
            <person name="Barrangou R."/>
            <person name="Klaenhammer T.R."/>
            <person name="Caufield P.W."/>
            <person name="Cui Y."/>
            <person name="Zhang H."/>
            <person name="O'Toole P.W."/>
        </authorList>
    </citation>
    <scope>NUCLEOTIDE SEQUENCE [LARGE SCALE GENOMIC DNA]</scope>
    <source>
        <strain evidence="10 11">DSM 22301</strain>
    </source>
</reference>
<feature type="transmembrane region" description="Helical" evidence="7">
    <location>
        <begin position="307"/>
        <end position="325"/>
    </location>
</feature>
<dbReference type="PATRIC" id="fig|319653.3.peg.567"/>
<dbReference type="GO" id="GO:0005886">
    <property type="term" value="C:plasma membrane"/>
    <property type="evidence" value="ECO:0007669"/>
    <property type="project" value="UniProtKB-SubCell"/>
</dbReference>
<evidence type="ECO:0000256" key="1">
    <source>
        <dbReference type="ARBA" id="ARBA00004141"/>
    </source>
</evidence>
<evidence type="ECO:0000256" key="9">
    <source>
        <dbReference type="PIRSR" id="PIRSR600715-1"/>
    </source>
</evidence>
<comment type="caution">
    <text evidence="10">The sequence shown here is derived from an EMBL/GenBank/DDBJ whole genome shotgun (WGS) entry which is preliminary data.</text>
</comment>
<dbReference type="STRING" id="319653.SAMN04487973_11528"/>
<feature type="binding site" evidence="9">
    <location>
        <position position="234"/>
    </location>
    <ligand>
        <name>Mg(2+)</name>
        <dbReference type="ChEBI" id="CHEBI:18420"/>
    </ligand>
</feature>
<feature type="transmembrane region" description="Helical" evidence="7">
    <location>
        <begin position="80"/>
        <end position="101"/>
    </location>
</feature>
<dbReference type="AlphaFoldDB" id="A0A0R2K643"/>
<feature type="transmembrane region" description="Helical" evidence="7">
    <location>
        <begin position="149"/>
        <end position="169"/>
    </location>
</feature>
<dbReference type="GO" id="GO:0008963">
    <property type="term" value="F:phospho-N-acetylmuramoyl-pentapeptide-transferase activity"/>
    <property type="evidence" value="ECO:0007669"/>
    <property type="project" value="UniProtKB-UniRule"/>
</dbReference>
<evidence type="ECO:0000256" key="6">
    <source>
        <dbReference type="ARBA" id="ARBA00023136"/>
    </source>
</evidence>
<sequence length="326" mass="36149">MEFIMNSMEQIGTMIVSFLITVVAMPSFINYFRNRNEGQMIREEGPKWHEKKSGTPTMGGLIFIVAITVSSLLFEITSHQINATGLILIFILIMYGLLGFWDDSIKLMKKQNEGLKAWQKFLGQVVGAVIFYLVYLHEGFPQVLNLPWIGNWHLGIWFVLFVVFWLVGFSNAVNLSDGLDGLVSGLAIIAFGAYAIIAGVQKQFDVLIFCLAIIGALLGFFIFNHKPAKIFMGDMGSLALGGALAAVSILVHHEAALLLIGIVFVCETASVILQVLSFKLTGHRIFKMSPIHHHFEMLGWSEWKVDIVFWCVGLIGAVIGLIGILN</sequence>
<dbReference type="EMBL" id="JQBY01000015">
    <property type="protein sequence ID" value="KRN82058.1"/>
    <property type="molecule type" value="Genomic_DNA"/>
</dbReference>
<dbReference type="Proteomes" id="UP000051749">
    <property type="component" value="Unassembled WGS sequence"/>
</dbReference>
<organism evidence="10 11">
    <name type="scientific">Pediococcus ethanolidurans</name>
    <dbReference type="NCBI Taxonomy" id="319653"/>
    <lineage>
        <taxon>Bacteria</taxon>
        <taxon>Bacillati</taxon>
        <taxon>Bacillota</taxon>
        <taxon>Bacilli</taxon>
        <taxon>Lactobacillales</taxon>
        <taxon>Lactobacillaceae</taxon>
        <taxon>Pediococcus</taxon>
    </lineage>
</organism>
<feature type="transmembrane region" description="Helical" evidence="7">
    <location>
        <begin position="53"/>
        <end position="74"/>
    </location>
</feature>
<dbReference type="InterPro" id="IPR003524">
    <property type="entry name" value="PNAcMuramoyl-5peptid_Trfase"/>
</dbReference>
<keyword evidence="7" id="KW-0573">Peptidoglycan synthesis</keyword>
<comment type="cofactor">
    <cofactor evidence="7 9">
        <name>Mg(2+)</name>
        <dbReference type="ChEBI" id="CHEBI:18420"/>
    </cofactor>
</comment>
<accession>A0A0R2K643</accession>
<dbReference type="PANTHER" id="PTHR22926:SF5">
    <property type="entry name" value="PHOSPHO-N-ACETYLMURAMOYL-PENTAPEPTIDE-TRANSFERASE HOMOLOG"/>
    <property type="match status" value="1"/>
</dbReference>
<feature type="transmembrane region" description="Helical" evidence="7">
    <location>
        <begin position="257"/>
        <end position="278"/>
    </location>
</feature>
<keyword evidence="7" id="KW-1003">Cell membrane</keyword>
<evidence type="ECO:0000256" key="8">
    <source>
        <dbReference type="NCBIfam" id="TIGR00445"/>
    </source>
</evidence>
<dbReference type="NCBIfam" id="TIGR00445">
    <property type="entry name" value="mraY"/>
    <property type="match status" value="1"/>
</dbReference>
<evidence type="ECO:0000256" key="3">
    <source>
        <dbReference type="ARBA" id="ARBA00022679"/>
    </source>
</evidence>
<dbReference type="Pfam" id="PF10555">
    <property type="entry name" value="MraY_sig1"/>
    <property type="match status" value="1"/>
</dbReference>
<name>A0A0R2K643_9LACO</name>
<dbReference type="GO" id="GO:0009252">
    <property type="term" value="P:peptidoglycan biosynthetic process"/>
    <property type="evidence" value="ECO:0007669"/>
    <property type="project" value="UniProtKB-UniRule"/>
</dbReference>
<evidence type="ECO:0000313" key="10">
    <source>
        <dbReference type="EMBL" id="KRN82058.1"/>
    </source>
</evidence>
<keyword evidence="7 9" id="KW-0479">Metal-binding</keyword>
<keyword evidence="7" id="KW-0961">Cell wall biogenesis/degradation</keyword>
<gene>
    <name evidence="7" type="primary">mraY</name>
    <name evidence="10" type="ORF">IV87_GL000557</name>
</gene>
<dbReference type="GO" id="GO:0008360">
    <property type="term" value="P:regulation of cell shape"/>
    <property type="evidence" value="ECO:0007669"/>
    <property type="project" value="UniProtKB-KW"/>
</dbReference>
<evidence type="ECO:0000256" key="5">
    <source>
        <dbReference type="ARBA" id="ARBA00022989"/>
    </source>
</evidence>
<dbReference type="InterPro" id="IPR000715">
    <property type="entry name" value="Glycosyl_transferase_4"/>
</dbReference>
<comment type="subcellular location">
    <subcellularLocation>
        <location evidence="7">Cell membrane</location>
        <topology evidence="7">Multi-pass membrane protein</topology>
    </subcellularLocation>
    <subcellularLocation>
        <location evidence="1">Membrane</location>
        <topology evidence="1">Multi-pass membrane protein</topology>
    </subcellularLocation>
</comment>
<evidence type="ECO:0000256" key="2">
    <source>
        <dbReference type="ARBA" id="ARBA00005583"/>
    </source>
</evidence>
<comment type="catalytic activity">
    <reaction evidence="7">
        <text>UDP-N-acetyl-alpha-D-muramoyl-L-alanyl-gamma-D-glutamyl-L-lysyl-D-alanyl-D-alanine + di-trans,octa-cis-undecaprenyl phosphate = Mur2Ac(oyl-L-Ala-gamma-D-Glu-L-Lys-D-Ala-D-Ala)-di-trans,octa-cis-undecaprenyl diphosphate + UMP</text>
        <dbReference type="Rhea" id="RHEA:21920"/>
        <dbReference type="ChEBI" id="CHEBI:57865"/>
        <dbReference type="ChEBI" id="CHEBI:60032"/>
        <dbReference type="ChEBI" id="CHEBI:60392"/>
        <dbReference type="ChEBI" id="CHEBI:70758"/>
        <dbReference type="EC" id="2.7.8.13"/>
    </reaction>
</comment>
<evidence type="ECO:0000256" key="7">
    <source>
        <dbReference type="HAMAP-Rule" id="MF_00038"/>
    </source>
</evidence>
<dbReference type="HAMAP" id="MF_00038">
    <property type="entry name" value="MraY"/>
    <property type="match status" value="1"/>
</dbReference>
<keyword evidence="4 7" id="KW-0812">Transmembrane</keyword>
<dbReference type="EC" id="2.7.8.13" evidence="7 8"/>
<dbReference type="GO" id="GO:0071555">
    <property type="term" value="P:cell wall organization"/>
    <property type="evidence" value="ECO:0007669"/>
    <property type="project" value="UniProtKB-KW"/>
</dbReference>
<dbReference type="GO" id="GO:0051301">
    <property type="term" value="P:cell division"/>
    <property type="evidence" value="ECO:0007669"/>
    <property type="project" value="UniProtKB-KW"/>
</dbReference>
<keyword evidence="3 7" id="KW-0808">Transferase</keyword>
<dbReference type="PROSITE" id="PS01348">
    <property type="entry name" value="MRAY_2"/>
    <property type="match status" value="1"/>
</dbReference>
<feature type="binding site" evidence="9">
    <location>
        <position position="174"/>
    </location>
    <ligand>
        <name>Mg(2+)</name>
        <dbReference type="ChEBI" id="CHEBI:18420"/>
    </ligand>
</feature>
<keyword evidence="7 9" id="KW-0460">Magnesium</keyword>
<feature type="transmembrane region" description="Helical" evidence="7">
    <location>
        <begin position="230"/>
        <end position="251"/>
    </location>
</feature>
<dbReference type="GO" id="GO:0046872">
    <property type="term" value="F:metal ion binding"/>
    <property type="evidence" value="ECO:0007669"/>
    <property type="project" value="UniProtKB-KW"/>
</dbReference>
<keyword evidence="7" id="KW-0132">Cell division</keyword>
<feature type="transmembrane region" description="Helical" evidence="7">
    <location>
        <begin position="181"/>
        <end position="200"/>
    </location>
</feature>
<feature type="transmembrane region" description="Helical" evidence="7">
    <location>
        <begin position="206"/>
        <end position="223"/>
    </location>
</feature>
<dbReference type="PROSITE" id="PS01347">
    <property type="entry name" value="MRAY_1"/>
    <property type="match status" value="1"/>
</dbReference>
<comment type="similarity">
    <text evidence="2 7">Belongs to the glycosyltransferase 4 family. MraY subfamily.</text>
</comment>
<protein>
    <recommendedName>
        <fullName evidence="7 8">Phospho-N-acetylmuramoyl-pentapeptide-transferase</fullName>
        <ecNumber evidence="7 8">2.7.8.13</ecNumber>
    </recommendedName>
    <alternativeName>
        <fullName evidence="7">UDP-MurNAc-pentapeptide phosphotransferase</fullName>
    </alternativeName>
</protein>
<dbReference type="UniPathway" id="UPA00219"/>
<proteinExistence type="inferred from homology"/>
<keyword evidence="7" id="KW-0131">Cell cycle</keyword>
<feature type="transmembrane region" description="Helical" evidence="7">
    <location>
        <begin position="121"/>
        <end position="137"/>
    </location>
</feature>
<evidence type="ECO:0000313" key="11">
    <source>
        <dbReference type="Proteomes" id="UP000051749"/>
    </source>
</evidence>
<dbReference type="CDD" id="cd06852">
    <property type="entry name" value="GT_MraY"/>
    <property type="match status" value="1"/>
</dbReference>
<dbReference type="Pfam" id="PF00953">
    <property type="entry name" value="Glycos_transf_4"/>
    <property type="match status" value="1"/>
</dbReference>
<dbReference type="PANTHER" id="PTHR22926">
    <property type="entry name" value="PHOSPHO-N-ACETYLMURAMOYL-PENTAPEPTIDE-TRANSFERASE"/>
    <property type="match status" value="1"/>
</dbReference>
<evidence type="ECO:0000256" key="4">
    <source>
        <dbReference type="ARBA" id="ARBA00022692"/>
    </source>
</evidence>
<keyword evidence="7" id="KW-0133">Cell shape</keyword>
<comment type="pathway">
    <text evidence="7">Cell wall biogenesis; peptidoglycan biosynthesis.</text>
</comment>
<keyword evidence="6 7" id="KW-0472">Membrane</keyword>
<dbReference type="InterPro" id="IPR018480">
    <property type="entry name" value="PNAcMuramoyl-5peptid_Trfase_CS"/>
</dbReference>
<keyword evidence="5 7" id="KW-1133">Transmembrane helix</keyword>
<feature type="transmembrane region" description="Helical" evidence="7">
    <location>
        <begin position="12"/>
        <end position="32"/>
    </location>
</feature>